<protein>
    <recommendedName>
        <fullName evidence="3">F-box domain-containing protein</fullName>
    </recommendedName>
</protein>
<dbReference type="GeneID" id="85329360"/>
<dbReference type="Proteomes" id="UP001172101">
    <property type="component" value="Unassembled WGS sequence"/>
</dbReference>
<proteinExistence type="predicted"/>
<evidence type="ECO:0000313" key="2">
    <source>
        <dbReference type="Proteomes" id="UP001172101"/>
    </source>
</evidence>
<keyword evidence="2" id="KW-1185">Reference proteome</keyword>
<gene>
    <name evidence="1" type="ORF">B0T26DRAFT_756396</name>
</gene>
<sequence length="229" mass="25805">MEAAKPTSAGEAIELDMNDTTTAALMSLATERPRHIAPVPNEVLLQIFSYLQASKPNRRVPGEAIREPNKSIQNIRLVSRQFCTLASHMLIPVIDIDVTPSGLRIIDSISRHPTISCGVEVVRICVNLSSQIHAESMPEFMEYGHAIRDHHPEMAGGWRPADTQNYFIDNLNEDLAYRDWTLRRDEYQSYFHDQMTILTSGQFVRGVAAALAQMPSARSLCLYNTNFYI</sequence>
<dbReference type="RefSeq" id="XP_060292082.1">
    <property type="nucleotide sequence ID" value="XM_060446090.1"/>
</dbReference>
<comment type="caution">
    <text evidence="1">The sequence shown here is derived from an EMBL/GenBank/DDBJ whole genome shotgun (WGS) entry which is preliminary data.</text>
</comment>
<dbReference type="EMBL" id="JAUIRO010000007">
    <property type="protein sequence ID" value="KAK0706988.1"/>
    <property type="molecule type" value="Genomic_DNA"/>
</dbReference>
<evidence type="ECO:0000313" key="1">
    <source>
        <dbReference type="EMBL" id="KAK0706988.1"/>
    </source>
</evidence>
<reference evidence="1" key="1">
    <citation type="submission" date="2023-06" db="EMBL/GenBank/DDBJ databases">
        <title>Genome-scale phylogeny and comparative genomics of the fungal order Sordariales.</title>
        <authorList>
            <consortium name="Lawrence Berkeley National Laboratory"/>
            <person name="Hensen N."/>
            <person name="Bonometti L."/>
            <person name="Westerberg I."/>
            <person name="Brannstrom I.O."/>
            <person name="Guillou S."/>
            <person name="Cros-Aarteil S."/>
            <person name="Calhoun S."/>
            <person name="Haridas S."/>
            <person name="Kuo A."/>
            <person name="Mondo S."/>
            <person name="Pangilinan J."/>
            <person name="Riley R."/>
            <person name="LaButti K."/>
            <person name="Andreopoulos B."/>
            <person name="Lipzen A."/>
            <person name="Chen C."/>
            <person name="Yanf M."/>
            <person name="Daum C."/>
            <person name="Ng V."/>
            <person name="Clum A."/>
            <person name="Steindorff A."/>
            <person name="Ohm R."/>
            <person name="Martin F."/>
            <person name="Silar P."/>
            <person name="Natvig D."/>
            <person name="Lalanne C."/>
            <person name="Gautier V."/>
            <person name="Ament-velasquez S.L."/>
            <person name="Kruys A."/>
            <person name="Hutchinson M.I."/>
            <person name="Powell A.J."/>
            <person name="Barry K."/>
            <person name="Miller A.N."/>
            <person name="Grigoriev I.V."/>
            <person name="Debuchy R."/>
            <person name="Gladieux P."/>
            <person name="Thoren M.H."/>
            <person name="Johannesson H."/>
        </authorList>
    </citation>
    <scope>NUCLEOTIDE SEQUENCE</scope>
    <source>
        <strain evidence="1">SMH2392-1A</strain>
    </source>
</reference>
<accession>A0AA40A0E0</accession>
<organism evidence="1 2">
    <name type="scientific">Lasiosphaeria miniovina</name>
    <dbReference type="NCBI Taxonomy" id="1954250"/>
    <lineage>
        <taxon>Eukaryota</taxon>
        <taxon>Fungi</taxon>
        <taxon>Dikarya</taxon>
        <taxon>Ascomycota</taxon>
        <taxon>Pezizomycotina</taxon>
        <taxon>Sordariomycetes</taxon>
        <taxon>Sordariomycetidae</taxon>
        <taxon>Sordariales</taxon>
        <taxon>Lasiosphaeriaceae</taxon>
        <taxon>Lasiosphaeria</taxon>
    </lineage>
</organism>
<evidence type="ECO:0008006" key="3">
    <source>
        <dbReference type="Google" id="ProtNLM"/>
    </source>
</evidence>
<dbReference type="AlphaFoldDB" id="A0AA40A0E0"/>
<name>A0AA40A0E0_9PEZI</name>